<sequence length="263" mass="28964">MEHFIIPDLLQRKVRIVVVGAGGTGSHVINGLVQLHTALLALGHPAGLHVTAFDDDTVSESNVGRQAFAWSDIGANKASVLINRLNQAFGLDWEACPERIGVSRTGRLRMRPDLVIGCVDNRLARKAIASTFGYGYWLDIGNNQNDGQVILGEIGEGHYVTWHGKKRLRLPTVADLLPEAVDERLDQTDDQPSCSLADALEKQSLFINRAMALHALNLLWKLFRLARLEAHGVFVNLATDRSSPLMIDPEAWGRFGYQVKQAA</sequence>
<proteinExistence type="predicted"/>
<dbReference type="InterPro" id="IPR022500">
    <property type="entry name" value="PRTRC_ThiF"/>
</dbReference>
<dbReference type="Gene3D" id="3.40.50.720">
    <property type="entry name" value="NAD(P)-binding Rossmann-like Domain"/>
    <property type="match status" value="1"/>
</dbReference>
<dbReference type="EMBL" id="CR555307">
    <property type="protein sequence ID" value="CAI10298.1"/>
    <property type="molecule type" value="Genomic_DNA"/>
</dbReference>
<protein>
    <recommendedName>
        <fullName evidence="1">THIF-type NAD/FAD binding fold domain-containing protein</fullName>
    </recommendedName>
</protein>
<dbReference type="Pfam" id="PF00899">
    <property type="entry name" value="ThiF"/>
    <property type="match status" value="1"/>
</dbReference>
<dbReference type="InterPro" id="IPR045886">
    <property type="entry name" value="ThiF/MoeB/HesA"/>
</dbReference>
<dbReference type="HOGENOM" id="CLU_070016_0_0_4"/>
<dbReference type="GO" id="GO:0008641">
    <property type="term" value="F:ubiquitin-like modifier activating enzyme activity"/>
    <property type="evidence" value="ECO:0007669"/>
    <property type="project" value="InterPro"/>
</dbReference>
<dbReference type="OrthoDB" id="5298642at2"/>
<evidence type="ECO:0000313" key="3">
    <source>
        <dbReference type="Proteomes" id="UP000006552"/>
    </source>
</evidence>
<dbReference type="KEGG" id="eba:p1B72"/>
<dbReference type="SUPFAM" id="SSF69572">
    <property type="entry name" value="Activating enzymes of the ubiquitin-like proteins"/>
    <property type="match status" value="1"/>
</dbReference>
<dbReference type="CDD" id="cd01483">
    <property type="entry name" value="E1_enzyme_family"/>
    <property type="match status" value="1"/>
</dbReference>
<evidence type="ECO:0000259" key="1">
    <source>
        <dbReference type="Pfam" id="PF00899"/>
    </source>
</evidence>
<accession>Q5NXB6</accession>
<dbReference type="PANTHER" id="PTHR10953:SF247">
    <property type="entry name" value="SLL6053 PROTEIN"/>
    <property type="match status" value="1"/>
</dbReference>
<dbReference type="InterPro" id="IPR035985">
    <property type="entry name" value="Ubiquitin-activating_enz"/>
</dbReference>
<dbReference type="NCBIfam" id="TIGR03736">
    <property type="entry name" value="PRTRC_ThiF"/>
    <property type="match status" value="1"/>
</dbReference>
<dbReference type="GO" id="GO:0004792">
    <property type="term" value="F:thiosulfate-cyanide sulfurtransferase activity"/>
    <property type="evidence" value="ECO:0007669"/>
    <property type="project" value="TreeGrafter"/>
</dbReference>
<organism evidence="2 3">
    <name type="scientific">Aromatoleum aromaticum (strain DSM 19018 / LMG 30748 / EbN1)</name>
    <name type="common">Azoarcus sp. (strain EbN1)</name>
    <dbReference type="NCBI Taxonomy" id="76114"/>
    <lineage>
        <taxon>Bacteria</taxon>
        <taxon>Pseudomonadati</taxon>
        <taxon>Pseudomonadota</taxon>
        <taxon>Betaproteobacteria</taxon>
        <taxon>Rhodocyclales</taxon>
        <taxon>Rhodocyclaceae</taxon>
        <taxon>Aromatoleum</taxon>
    </lineage>
</organism>
<gene>
    <name evidence="2" type="ORF">p1B72</name>
</gene>
<keyword evidence="2" id="KW-0614">Plasmid</keyword>
<dbReference type="AlphaFoldDB" id="Q5NXB6"/>
<reference evidence="2 3" key="1">
    <citation type="journal article" date="2005" name="Arch. Microbiol.">
        <title>The genome sequence of an anaerobic aromatic-degrading denitrifying bacterium, strain EbN1.</title>
        <authorList>
            <person name="Rabus R."/>
            <person name="Kube M."/>
            <person name="Heider J."/>
            <person name="Beck A."/>
            <person name="Heitmann K."/>
            <person name="Widdel F."/>
            <person name="Reinhardt R."/>
        </authorList>
    </citation>
    <scope>NUCLEOTIDE SEQUENCE [LARGE SCALE GENOMIC DNA]</scope>
    <source>
        <strain evidence="2 3">EbN1</strain>
        <plasmid evidence="3">Plasmid pAzo1</plasmid>
    </source>
</reference>
<evidence type="ECO:0000313" key="2">
    <source>
        <dbReference type="EMBL" id="CAI10298.1"/>
    </source>
</evidence>
<dbReference type="PANTHER" id="PTHR10953">
    <property type="entry name" value="UBIQUITIN-ACTIVATING ENZYME E1"/>
    <property type="match status" value="1"/>
</dbReference>
<dbReference type="Proteomes" id="UP000006552">
    <property type="component" value="Plasmid 1"/>
</dbReference>
<keyword evidence="3" id="KW-1185">Reference proteome</keyword>
<dbReference type="InterPro" id="IPR000594">
    <property type="entry name" value="ThiF_NAD_FAD-bd"/>
</dbReference>
<name>Q5NXB6_AROAE</name>
<dbReference type="GO" id="GO:0005737">
    <property type="term" value="C:cytoplasm"/>
    <property type="evidence" value="ECO:0007669"/>
    <property type="project" value="TreeGrafter"/>
</dbReference>
<geneLocation type="plasmid" evidence="3">
    <name>pAzo1</name>
</geneLocation>
<dbReference type="GO" id="GO:0016779">
    <property type="term" value="F:nucleotidyltransferase activity"/>
    <property type="evidence" value="ECO:0007669"/>
    <property type="project" value="TreeGrafter"/>
</dbReference>
<feature type="domain" description="THIF-type NAD/FAD binding fold" evidence="1">
    <location>
        <begin position="12"/>
        <end position="130"/>
    </location>
</feature>
<dbReference type="RefSeq" id="WP_011254879.1">
    <property type="nucleotide sequence ID" value="NC_006823.1"/>
</dbReference>